<keyword evidence="1" id="KW-0175">Coiled coil</keyword>
<accession>A0AAN8W0F5</accession>
<evidence type="ECO:0000313" key="2">
    <source>
        <dbReference type="EMBL" id="KAK6943730.1"/>
    </source>
</evidence>
<feature type="coiled-coil region" evidence="1">
    <location>
        <begin position="144"/>
        <end position="178"/>
    </location>
</feature>
<protein>
    <submittedName>
        <fullName evidence="2">Uncharacterized protein</fullName>
    </submittedName>
</protein>
<dbReference type="EMBL" id="JBAMMX010000003">
    <property type="protein sequence ID" value="KAK6943730.1"/>
    <property type="molecule type" value="Genomic_DNA"/>
</dbReference>
<dbReference type="AlphaFoldDB" id="A0AAN8W0F5"/>
<proteinExistence type="predicted"/>
<keyword evidence="3" id="KW-1185">Reference proteome</keyword>
<comment type="caution">
    <text evidence="2">The sequence shown here is derived from an EMBL/GenBank/DDBJ whole genome shotgun (WGS) entry which is preliminary data.</text>
</comment>
<dbReference type="Proteomes" id="UP001370490">
    <property type="component" value="Unassembled WGS sequence"/>
</dbReference>
<gene>
    <name evidence="2" type="ORF">RJ641_024832</name>
</gene>
<evidence type="ECO:0000313" key="3">
    <source>
        <dbReference type="Proteomes" id="UP001370490"/>
    </source>
</evidence>
<reference evidence="2 3" key="1">
    <citation type="submission" date="2023-12" db="EMBL/GenBank/DDBJ databases">
        <title>A high-quality genome assembly for Dillenia turbinata (Dilleniales).</title>
        <authorList>
            <person name="Chanderbali A."/>
        </authorList>
    </citation>
    <scope>NUCLEOTIDE SEQUENCE [LARGE SCALE GENOMIC DNA]</scope>
    <source>
        <strain evidence="2">LSX21</strain>
        <tissue evidence="2">Leaf</tissue>
    </source>
</reference>
<sequence length="248" mass="28368">MSNMQEMTSSMENDWRNFMEGTEASTLEETAAVQAGRNELEEILVNSHPQMQKNLEQAEYTLSDIEDRPNQANTTLKEKDSIISSLQKFGKLSAEKQLKEMEEDAQLFISTKEEFRLFDTLIDASPLVPLHAFFKAMQSISEAMKCAANEERKLLEKIAELLAKLKCYEEKAAMVREVRVNVASRTCKFHEEMPNMQEMTSSLENDWRTFVEGTEASALEETAAVRDGRNELEESFRNRSRVGSVVKF</sequence>
<name>A0AAN8W0F5_9MAGN</name>
<organism evidence="2 3">
    <name type="scientific">Dillenia turbinata</name>
    <dbReference type="NCBI Taxonomy" id="194707"/>
    <lineage>
        <taxon>Eukaryota</taxon>
        <taxon>Viridiplantae</taxon>
        <taxon>Streptophyta</taxon>
        <taxon>Embryophyta</taxon>
        <taxon>Tracheophyta</taxon>
        <taxon>Spermatophyta</taxon>
        <taxon>Magnoliopsida</taxon>
        <taxon>eudicotyledons</taxon>
        <taxon>Gunneridae</taxon>
        <taxon>Pentapetalae</taxon>
        <taxon>Dilleniales</taxon>
        <taxon>Dilleniaceae</taxon>
        <taxon>Dillenia</taxon>
    </lineage>
</organism>
<evidence type="ECO:0000256" key="1">
    <source>
        <dbReference type="SAM" id="Coils"/>
    </source>
</evidence>